<feature type="domain" description="NmrA-like" evidence="3">
    <location>
        <begin position="3"/>
        <end position="234"/>
    </location>
</feature>
<dbReference type="InterPro" id="IPR036291">
    <property type="entry name" value="NAD(P)-bd_dom_sf"/>
</dbReference>
<evidence type="ECO:0000313" key="4">
    <source>
        <dbReference type="EMBL" id="WRT63882.1"/>
    </source>
</evidence>
<evidence type="ECO:0000256" key="2">
    <source>
        <dbReference type="ARBA" id="ARBA00022857"/>
    </source>
</evidence>
<dbReference type="RefSeq" id="XP_062788622.1">
    <property type="nucleotide sequence ID" value="XM_062932571.1"/>
</dbReference>
<dbReference type="InterPro" id="IPR051164">
    <property type="entry name" value="NmrA-like_oxidored"/>
</dbReference>
<protein>
    <recommendedName>
        <fullName evidence="3">NmrA-like domain-containing protein</fullName>
    </recommendedName>
</protein>
<proteinExistence type="inferred from homology"/>
<dbReference type="Pfam" id="PF05368">
    <property type="entry name" value="NmrA"/>
    <property type="match status" value="1"/>
</dbReference>
<accession>A0ABZ1CUG0</accession>
<dbReference type="PANTHER" id="PTHR42748:SF7">
    <property type="entry name" value="NMRA LIKE REDOX SENSOR 1-RELATED"/>
    <property type="match status" value="1"/>
</dbReference>
<evidence type="ECO:0000313" key="5">
    <source>
        <dbReference type="Proteomes" id="UP001329825"/>
    </source>
</evidence>
<dbReference type="PANTHER" id="PTHR42748">
    <property type="entry name" value="NITROGEN METABOLITE REPRESSION PROTEIN NMRA FAMILY MEMBER"/>
    <property type="match status" value="1"/>
</dbReference>
<dbReference type="GeneID" id="87952939"/>
<evidence type="ECO:0000256" key="1">
    <source>
        <dbReference type="ARBA" id="ARBA00006328"/>
    </source>
</evidence>
<reference evidence="4 5" key="1">
    <citation type="submission" date="2024-01" db="EMBL/GenBank/DDBJ databases">
        <title>Comparative genomics of Cryptococcus and Kwoniella reveals pathogenesis evolution and contrasting modes of karyotype evolution via chromosome fusion or intercentromeric recombination.</title>
        <authorList>
            <person name="Coelho M.A."/>
            <person name="David-Palma M."/>
            <person name="Shea T."/>
            <person name="Bowers K."/>
            <person name="McGinley-Smith S."/>
            <person name="Mohammad A.W."/>
            <person name="Gnirke A."/>
            <person name="Yurkov A.M."/>
            <person name="Nowrousian M."/>
            <person name="Sun S."/>
            <person name="Cuomo C.A."/>
            <person name="Heitman J."/>
        </authorList>
    </citation>
    <scope>NUCLEOTIDE SEQUENCE [LARGE SCALE GENOMIC DNA]</scope>
    <source>
        <strain evidence="4">CBS 11374</strain>
    </source>
</reference>
<comment type="similarity">
    <text evidence="1">Belongs to the NmrA-type oxidoreductase family.</text>
</comment>
<dbReference type="Gene3D" id="3.90.25.10">
    <property type="entry name" value="UDP-galactose 4-epimerase, domain 1"/>
    <property type="match status" value="1"/>
</dbReference>
<dbReference type="InterPro" id="IPR008030">
    <property type="entry name" value="NmrA-like"/>
</dbReference>
<sequence>MVKTILITGATGQQGGAAIRSLVDYNSQHTDNQYQILALTRNPSSDSAKAISTLANVELVQGDLDDAESTAKVFEDQKTKNGIFGIFVVLEALTGKEVEQGKRLVDLAIKYEVKRFVYSGADYSGLAPSPVPHFESKRQIEEYLISTSSGKDLDWTIFRPAGFLENLYMPGYSMVVAALLNPEIKFPYVGTSDIGRAAAEVLVSSNNENTFKGKKIHIAGCSYYLKDFLEILSKFGFPVAGMTKEQVWPMIPDAGKISFDTYNKYGAEGTPEETKQYFPWVKDLEEWLKTEYKPKGAPSVQA</sequence>
<dbReference type="Proteomes" id="UP001329825">
    <property type="component" value="Chromosome 1"/>
</dbReference>
<name>A0ABZ1CUG0_9TREE</name>
<keyword evidence="2" id="KW-0521">NADP</keyword>
<dbReference type="Gene3D" id="3.40.50.720">
    <property type="entry name" value="NAD(P)-binding Rossmann-like Domain"/>
    <property type="match status" value="1"/>
</dbReference>
<keyword evidence="5" id="KW-1185">Reference proteome</keyword>
<dbReference type="SUPFAM" id="SSF51735">
    <property type="entry name" value="NAD(P)-binding Rossmann-fold domains"/>
    <property type="match status" value="1"/>
</dbReference>
<gene>
    <name evidence="4" type="ORF">IL334_000808</name>
</gene>
<evidence type="ECO:0000259" key="3">
    <source>
        <dbReference type="Pfam" id="PF05368"/>
    </source>
</evidence>
<dbReference type="EMBL" id="CP141881">
    <property type="protein sequence ID" value="WRT63882.1"/>
    <property type="molecule type" value="Genomic_DNA"/>
</dbReference>
<organism evidence="4 5">
    <name type="scientific">Kwoniella shivajii</name>
    <dbReference type="NCBI Taxonomy" id="564305"/>
    <lineage>
        <taxon>Eukaryota</taxon>
        <taxon>Fungi</taxon>
        <taxon>Dikarya</taxon>
        <taxon>Basidiomycota</taxon>
        <taxon>Agaricomycotina</taxon>
        <taxon>Tremellomycetes</taxon>
        <taxon>Tremellales</taxon>
        <taxon>Cryptococcaceae</taxon>
        <taxon>Kwoniella</taxon>
    </lineage>
</organism>